<dbReference type="Pfam" id="PF00673">
    <property type="entry name" value="Ribosomal_L5_C"/>
    <property type="match status" value="1"/>
</dbReference>
<dbReference type="InterPro" id="IPR031310">
    <property type="entry name" value="Ribosomal_uL5_N"/>
</dbReference>
<dbReference type="SUPFAM" id="SSF55282">
    <property type="entry name" value="RL5-like"/>
    <property type="match status" value="1"/>
</dbReference>
<dbReference type="RefSeq" id="WP_304514131.1">
    <property type="nucleotide sequence ID" value="NZ_JAOSIQ010000002.1"/>
</dbReference>
<evidence type="ECO:0000256" key="3">
    <source>
        <dbReference type="ARBA" id="ARBA00023274"/>
    </source>
</evidence>
<evidence type="ECO:0000259" key="6">
    <source>
        <dbReference type="Pfam" id="PF00281"/>
    </source>
</evidence>
<keyword evidence="2 4" id="KW-0689">Ribosomal protein</keyword>
<dbReference type="InterPro" id="IPR020929">
    <property type="entry name" value="Ribosomal_uL5_CS"/>
</dbReference>
<dbReference type="HAMAP" id="MF_01333_B">
    <property type="entry name" value="Ribosomal_uL5_B"/>
    <property type="match status" value="1"/>
</dbReference>
<reference evidence="8 9" key="1">
    <citation type="journal article" date="2023" name="Int. J. Syst. Evol. Microbiol.">
        <title>The observation of taxonomic boundaries for the 16SrII and 16SrXXV phytoplasmas using genome-based delimitation.</title>
        <authorList>
            <person name="Rodrigues Jardim B."/>
            <person name="Tran-Nguyen L.T.T."/>
            <person name="Gambley C."/>
            <person name="Al-Sadi A.M."/>
            <person name="Al-Subhi A.M."/>
            <person name="Foissac X."/>
            <person name="Salar P."/>
            <person name="Cai H."/>
            <person name="Yang J.Y."/>
            <person name="Davis R."/>
            <person name="Jones L."/>
            <person name="Rodoni B."/>
            <person name="Constable F.E."/>
        </authorList>
    </citation>
    <scope>NUCLEOTIDE SEQUENCE [LARGE SCALE GENOMIC DNA]</scope>
    <source>
        <strain evidence="8">BAWM-225</strain>
    </source>
</reference>
<dbReference type="PIRSF" id="PIRSF002161">
    <property type="entry name" value="Ribosomal_L5"/>
    <property type="match status" value="1"/>
</dbReference>
<dbReference type="PANTHER" id="PTHR11994">
    <property type="entry name" value="60S RIBOSOMAL PROTEIN L11-RELATED"/>
    <property type="match status" value="1"/>
</dbReference>
<dbReference type="Gene3D" id="3.30.1440.10">
    <property type="match status" value="1"/>
</dbReference>
<dbReference type="InterPro" id="IPR022803">
    <property type="entry name" value="Ribosomal_uL5_dom_sf"/>
</dbReference>
<dbReference type="InterPro" id="IPR002132">
    <property type="entry name" value="Ribosomal_uL5"/>
</dbReference>
<comment type="function">
    <text evidence="4">This is 1 of the proteins that bind and probably mediate the attachment of the 5S RNA into the large ribosomal subunit, where it forms part of the central protuberance. In the 70S ribosome it contacts protein S13 of the 30S subunit (bridge B1b), connecting the 2 subunits; this bridge is implicated in subunit movement. Contacts the P site tRNA; the 5S rRNA and some of its associated proteins might help stabilize positioning of ribosome-bound tRNAs.</text>
</comment>
<dbReference type="InterPro" id="IPR031309">
    <property type="entry name" value="Ribosomal_uL5_C"/>
</dbReference>
<comment type="subunit">
    <text evidence="4">Part of the 50S ribosomal subunit; part of the 5S rRNA/L5/L18/L25 subcomplex. Contacts the 5S rRNA and the P site tRNA. Forms a bridge to the 30S subunit in the 70S ribosome.</text>
</comment>
<dbReference type="EMBL" id="JAOSIQ010000002">
    <property type="protein sequence ID" value="MDO8063923.1"/>
    <property type="molecule type" value="Genomic_DNA"/>
</dbReference>
<dbReference type="GO" id="GO:0005840">
    <property type="term" value="C:ribosome"/>
    <property type="evidence" value="ECO:0007669"/>
    <property type="project" value="UniProtKB-KW"/>
</dbReference>
<comment type="caution">
    <text evidence="8">The sequence shown here is derived from an EMBL/GenBank/DDBJ whole genome shotgun (WGS) entry which is preliminary data.</text>
</comment>
<evidence type="ECO:0000313" key="8">
    <source>
        <dbReference type="EMBL" id="MDO8063923.1"/>
    </source>
</evidence>
<evidence type="ECO:0000256" key="4">
    <source>
        <dbReference type="HAMAP-Rule" id="MF_01333"/>
    </source>
</evidence>
<sequence>MEINENNNYTKNDNFLALKDIFNVHSIMQVPKIEKIVINVGLGKLASDTKFLNDCRQQLALISGQIPINTEAKKSISNFKLRTKEIIGLKVTLRGRRKEFFLNKLIHIVLTRIKDFSGLSLKSFDGKGNYNLGIKEQIIFPEISLDQVKRNFGMDISIVTTASNDQQAKKLLDFYGMPFKRLKSK</sequence>
<proteinExistence type="inferred from homology"/>
<dbReference type="InterPro" id="IPR020930">
    <property type="entry name" value="Ribosomal_uL5_bac-type"/>
</dbReference>
<keyword evidence="9" id="KW-1185">Reference proteome</keyword>
<keyword evidence="4" id="KW-0699">rRNA-binding</keyword>
<evidence type="ECO:0000313" key="9">
    <source>
        <dbReference type="Proteomes" id="UP001170683"/>
    </source>
</evidence>
<dbReference type="PROSITE" id="PS00358">
    <property type="entry name" value="RIBOSOMAL_L5"/>
    <property type="match status" value="1"/>
</dbReference>
<protein>
    <recommendedName>
        <fullName evidence="4">Large ribosomal subunit protein uL5</fullName>
    </recommendedName>
</protein>
<evidence type="ECO:0000256" key="5">
    <source>
        <dbReference type="RuleBase" id="RU003930"/>
    </source>
</evidence>
<evidence type="ECO:0000256" key="2">
    <source>
        <dbReference type="ARBA" id="ARBA00022980"/>
    </source>
</evidence>
<comment type="similarity">
    <text evidence="1 4 5">Belongs to the universal ribosomal protein uL5 family.</text>
</comment>
<keyword evidence="4" id="KW-0694">RNA-binding</keyword>
<evidence type="ECO:0000259" key="7">
    <source>
        <dbReference type="Pfam" id="PF00673"/>
    </source>
</evidence>
<evidence type="ECO:0000256" key="1">
    <source>
        <dbReference type="ARBA" id="ARBA00008553"/>
    </source>
</evidence>
<organism evidence="8 9">
    <name type="scientific">Candidatus Phytoplasma bonamiae</name>
    <dbReference type="NCBI Taxonomy" id="2982626"/>
    <lineage>
        <taxon>Bacteria</taxon>
        <taxon>Bacillati</taxon>
        <taxon>Mycoplasmatota</taxon>
        <taxon>Mollicutes</taxon>
        <taxon>Acholeplasmatales</taxon>
        <taxon>Acholeplasmataceae</taxon>
        <taxon>Candidatus Phytoplasma</taxon>
        <taxon>16SrII (Peanut WB group)</taxon>
    </lineage>
</organism>
<feature type="domain" description="Large ribosomal subunit protein uL5 C-terminal" evidence="7">
    <location>
        <begin position="87"/>
        <end position="179"/>
    </location>
</feature>
<name>A0ABT9D3B2_9MOLU</name>
<keyword evidence="3 4" id="KW-0687">Ribonucleoprotein</keyword>
<dbReference type="Pfam" id="PF00281">
    <property type="entry name" value="Ribosomal_L5"/>
    <property type="match status" value="1"/>
</dbReference>
<dbReference type="NCBIfam" id="NF000585">
    <property type="entry name" value="PRK00010.1"/>
    <property type="match status" value="1"/>
</dbReference>
<gene>
    <name evidence="4 8" type="primary">rplE</name>
    <name evidence="8" type="ORF">OC701_00335</name>
</gene>
<accession>A0ABT9D3B2</accession>
<dbReference type="Proteomes" id="UP001170683">
    <property type="component" value="Unassembled WGS sequence"/>
</dbReference>
<keyword evidence="4" id="KW-0820">tRNA-binding</keyword>
<feature type="domain" description="Large ribosomal subunit protein uL5 N-terminal" evidence="6">
    <location>
        <begin position="27"/>
        <end position="82"/>
    </location>
</feature>